<dbReference type="FunFam" id="3.40.50.720:FF:000039">
    <property type="entry name" value="Alcohol dehydrogenase AdhP"/>
    <property type="match status" value="1"/>
</dbReference>
<keyword evidence="4" id="KW-0479">Metal-binding</keyword>
<dbReference type="PANTHER" id="PTHR42940">
    <property type="entry name" value="ALCOHOL DEHYDROGENASE 1-RELATED"/>
    <property type="match status" value="1"/>
</dbReference>
<protein>
    <recommendedName>
        <fullName evidence="3">alcohol dehydrogenase</fullName>
        <ecNumber evidence="3">1.1.1.1</ecNumber>
    </recommendedName>
</protein>
<organism evidence="9 10">
    <name type="scientific">Vermiconidia calcicola</name>
    <dbReference type="NCBI Taxonomy" id="1690605"/>
    <lineage>
        <taxon>Eukaryota</taxon>
        <taxon>Fungi</taxon>
        <taxon>Dikarya</taxon>
        <taxon>Ascomycota</taxon>
        <taxon>Pezizomycotina</taxon>
        <taxon>Dothideomycetes</taxon>
        <taxon>Dothideomycetidae</taxon>
        <taxon>Mycosphaerellales</taxon>
        <taxon>Extremaceae</taxon>
        <taxon>Vermiconidia</taxon>
    </lineage>
</organism>
<evidence type="ECO:0000256" key="3">
    <source>
        <dbReference type="ARBA" id="ARBA00013190"/>
    </source>
</evidence>
<dbReference type="GO" id="GO:0046872">
    <property type="term" value="F:metal ion binding"/>
    <property type="evidence" value="ECO:0007669"/>
    <property type="project" value="UniProtKB-KW"/>
</dbReference>
<keyword evidence="6" id="KW-0560">Oxidoreductase</keyword>
<evidence type="ECO:0000256" key="4">
    <source>
        <dbReference type="ARBA" id="ARBA00022723"/>
    </source>
</evidence>
<keyword evidence="7" id="KW-0520">NAD</keyword>
<evidence type="ECO:0000256" key="1">
    <source>
        <dbReference type="ARBA" id="ARBA00001947"/>
    </source>
</evidence>
<dbReference type="SUPFAM" id="SSF51735">
    <property type="entry name" value="NAD(P)-binding Rossmann-fold domains"/>
    <property type="match status" value="1"/>
</dbReference>
<reference evidence="9 10" key="1">
    <citation type="submission" date="2023-06" db="EMBL/GenBank/DDBJ databases">
        <title>Black Yeasts Isolated from many extreme environments.</title>
        <authorList>
            <person name="Coleine C."/>
            <person name="Stajich J.E."/>
            <person name="Selbmann L."/>
        </authorList>
    </citation>
    <scope>NUCLEOTIDE SEQUENCE [LARGE SCALE GENOMIC DNA]</scope>
    <source>
        <strain evidence="9 10">CCFEE 5887</strain>
    </source>
</reference>
<dbReference type="PANTHER" id="PTHR42940:SF3">
    <property type="entry name" value="ALCOHOL DEHYDROGENASE 1-RELATED"/>
    <property type="match status" value="1"/>
</dbReference>
<dbReference type="InterPro" id="IPR020843">
    <property type="entry name" value="ER"/>
</dbReference>
<dbReference type="Gene3D" id="3.40.50.720">
    <property type="entry name" value="NAD(P)-binding Rossmann-like Domain"/>
    <property type="match status" value="1"/>
</dbReference>
<dbReference type="Pfam" id="PF08240">
    <property type="entry name" value="ADH_N"/>
    <property type="match status" value="1"/>
</dbReference>
<dbReference type="SUPFAM" id="SSF50129">
    <property type="entry name" value="GroES-like"/>
    <property type="match status" value="1"/>
</dbReference>
<dbReference type="AlphaFoldDB" id="A0AAV9PS61"/>
<proteinExistence type="inferred from homology"/>
<evidence type="ECO:0000256" key="2">
    <source>
        <dbReference type="ARBA" id="ARBA00008072"/>
    </source>
</evidence>
<sequence>MTDFSIPKFQNAAMRTGEGDDARAPLKKIDVDLPGPDEVLVKINWTGLCSSDDALIHGGWHGVGVDMQPETKGIAGHQGAGVVVSVGDNMHHKWKVGDRAGVKWVRSICGMCEFCTNGTDELHCPNQKISAVTVPGTFQQYVVADGNYTTRLPEGVEDEEAGPIMCAGVTAYTACKRSSVRPGQWIVVQGAGGGLGQFAVQYAKVMGMRIIAIDRGDQKRELCQRLGAEEFIDRTLSEDIPAEVKRITKYGAQAVLVLPPSKEAYALAPNLVRPGGTVVVVGLPHDESVIAGATPKQMVLDRLNFVGSVTGTLKDVDEALDFTARGLVHPILTKGTLAEVDKYLELMHQGQLAGRVVLKVAQNMNGKRS</sequence>
<dbReference type="SMART" id="SM00829">
    <property type="entry name" value="PKS_ER"/>
    <property type="match status" value="1"/>
</dbReference>
<comment type="similarity">
    <text evidence="2">Belongs to the zinc-containing alcohol dehydrogenase family.</text>
</comment>
<accession>A0AAV9PS61</accession>
<dbReference type="Pfam" id="PF00107">
    <property type="entry name" value="ADH_zinc_N"/>
    <property type="match status" value="1"/>
</dbReference>
<name>A0AAV9PS61_9PEZI</name>
<evidence type="ECO:0000256" key="7">
    <source>
        <dbReference type="ARBA" id="ARBA00023027"/>
    </source>
</evidence>
<evidence type="ECO:0000256" key="5">
    <source>
        <dbReference type="ARBA" id="ARBA00022833"/>
    </source>
</evidence>
<evidence type="ECO:0000259" key="8">
    <source>
        <dbReference type="SMART" id="SM00829"/>
    </source>
</evidence>
<dbReference type="CDD" id="cd08297">
    <property type="entry name" value="CAD3"/>
    <property type="match status" value="1"/>
</dbReference>
<dbReference type="InterPro" id="IPR011032">
    <property type="entry name" value="GroES-like_sf"/>
</dbReference>
<keyword evidence="5" id="KW-0862">Zinc</keyword>
<dbReference type="InterPro" id="IPR036291">
    <property type="entry name" value="NAD(P)-bd_dom_sf"/>
</dbReference>
<evidence type="ECO:0000313" key="10">
    <source>
        <dbReference type="Proteomes" id="UP001345827"/>
    </source>
</evidence>
<dbReference type="GO" id="GO:0004022">
    <property type="term" value="F:alcohol dehydrogenase (NAD+) activity"/>
    <property type="evidence" value="ECO:0007669"/>
    <property type="project" value="UniProtKB-EC"/>
</dbReference>
<dbReference type="Gene3D" id="3.90.180.10">
    <property type="entry name" value="Medium-chain alcohol dehydrogenases, catalytic domain"/>
    <property type="match status" value="1"/>
</dbReference>
<feature type="domain" description="Enoyl reductase (ER)" evidence="8">
    <location>
        <begin position="17"/>
        <end position="358"/>
    </location>
</feature>
<dbReference type="InterPro" id="IPR013154">
    <property type="entry name" value="ADH-like_N"/>
</dbReference>
<comment type="caution">
    <text evidence="9">The sequence shown here is derived from an EMBL/GenBank/DDBJ whole genome shotgun (WGS) entry which is preliminary data.</text>
</comment>
<dbReference type="GO" id="GO:0005737">
    <property type="term" value="C:cytoplasm"/>
    <property type="evidence" value="ECO:0007669"/>
    <property type="project" value="TreeGrafter"/>
</dbReference>
<evidence type="ECO:0000313" key="9">
    <source>
        <dbReference type="EMBL" id="KAK5528477.1"/>
    </source>
</evidence>
<gene>
    <name evidence="9" type="ORF">LTR25_010476</name>
</gene>
<dbReference type="EMBL" id="JAXLQG010000026">
    <property type="protein sequence ID" value="KAK5528477.1"/>
    <property type="molecule type" value="Genomic_DNA"/>
</dbReference>
<evidence type="ECO:0000256" key="6">
    <source>
        <dbReference type="ARBA" id="ARBA00023002"/>
    </source>
</evidence>
<keyword evidence="10" id="KW-1185">Reference proteome</keyword>
<comment type="cofactor">
    <cofactor evidence="1">
        <name>Zn(2+)</name>
        <dbReference type="ChEBI" id="CHEBI:29105"/>
    </cofactor>
</comment>
<dbReference type="Proteomes" id="UP001345827">
    <property type="component" value="Unassembled WGS sequence"/>
</dbReference>
<dbReference type="EC" id="1.1.1.1" evidence="3"/>
<dbReference type="InterPro" id="IPR013149">
    <property type="entry name" value="ADH-like_C"/>
</dbReference>